<dbReference type="AlphaFoldDB" id="A0A1V8SJS3"/>
<dbReference type="Proteomes" id="UP000192596">
    <property type="component" value="Unassembled WGS sequence"/>
</dbReference>
<keyword evidence="2" id="KW-1185">Reference proteome</keyword>
<organism evidence="1 2">
    <name type="scientific">Cryoendolithus antarcticus</name>
    <dbReference type="NCBI Taxonomy" id="1507870"/>
    <lineage>
        <taxon>Eukaryota</taxon>
        <taxon>Fungi</taxon>
        <taxon>Dikarya</taxon>
        <taxon>Ascomycota</taxon>
        <taxon>Pezizomycotina</taxon>
        <taxon>Dothideomycetes</taxon>
        <taxon>Dothideomycetidae</taxon>
        <taxon>Cladosporiales</taxon>
        <taxon>Cladosporiaceae</taxon>
        <taxon>Cryoendolithus</taxon>
    </lineage>
</organism>
<evidence type="ECO:0000313" key="2">
    <source>
        <dbReference type="Proteomes" id="UP000192596"/>
    </source>
</evidence>
<dbReference type="InterPro" id="IPR011011">
    <property type="entry name" value="Znf_FYVE_PHD"/>
</dbReference>
<comment type="caution">
    <text evidence="1">The sequence shown here is derived from an EMBL/GenBank/DDBJ whole genome shotgun (WGS) entry which is preliminary data.</text>
</comment>
<dbReference type="EMBL" id="NAJO01000040">
    <property type="protein sequence ID" value="OQN99333.1"/>
    <property type="molecule type" value="Genomic_DNA"/>
</dbReference>
<proteinExistence type="predicted"/>
<sequence>MDEKEDLPSVLTGQQYDIPLSSTAIMPGYDITNGNSYCPNDQYISPGMLYYFTCNSSQHHECMARFGDPVPDNVPKYGDADVYQCYVCAPAKWPKITYNMRKS</sequence>
<name>A0A1V8SJS3_9PEZI</name>
<gene>
    <name evidence="1" type="ORF">B0A48_14310</name>
</gene>
<dbReference type="InParanoid" id="A0A1V8SJS3"/>
<evidence type="ECO:0000313" key="1">
    <source>
        <dbReference type="EMBL" id="OQN99333.1"/>
    </source>
</evidence>
<protein>
    <submittedName>
        <fullName evidence="1">Uncharacterized protein</fullName>
    </submittedName>
</protein>
<accession>A0A1V8SJS3</accession>
<reference evidence="2" key="1">
    <citation type="submission" date="2017-03" db="EMBL/GenBank/DDBJ databases">
        <title>Genomes of endolithic fungi from Antarctica.</title>
        <authorList>
            <person name="Coleine C."/>
            <person name="Masonjones S."/>
            <person name="Stajich J.E."/>
        </authorList>
    </citation>
    <scope>NUCLEOTIDE SEQUENCE [LARGE SCALE GENOMIC DNA]</scope>
    <source>
        <strain evidence="2">CCFEE 5527</strain>
    </source>
</reference>
<dbReference type="SUPFAM" id="SSF57903">
    <property type="entry name" value="FYVE/PHD zinc finger"/>
    <property type="match status" value="1"/>
</dbReference>